<keyword evidence="8" id="KW-1185">Reference proteome</keyword>
<feature type="domain" description="Ig-like" evidence="6">
    <location>
        <begin position="57"/>
        <end position="130"/>
    </location>
</feature>
<reference evidence="7" key="1">
    <citation type="submission" date="2020-08" db="EMBL/GenBank/DDBJ databases">
        <title>Chromosome-level assembly of Southern catfish (Silurus meridionalis) provides insights into visual adaptation to the nocturnal and benthic lifestyles.</title>
        <authorList>
            <person name="Zhang Y."/>
            <person name="Wang D."/>
            <person name="Peng Z."/>
        </authorList>
    </citation>
    <scope>NUCLEOTIDE SEQUENCE</scope>
    <source>
        <strain evidence="7">SWU-2019-XX</strain>
        <tissue evidence="7">Muscle</tissue>
    </source>
</reference>
<dbReference type="PANTHER" id="PTHR12080:SF59">
    <property type="entry name" value="HEPATIC AND GLIAL CELL ADHESION MOLECULE"/>
    <property type="match status" value="1"/>
</dbReference>
<dbReference type="GO" id="GO:0005911">
    <property type="term" value="C:cell-cell junction"/>
    <property type="evidence" value="ECO:0007669"/>
    <property type="project" value="TreeGrafter"/>
</dbReference>
<keyword evidence="5" id="KW-0812">Transmembrane</keyword>
<evidence type="ECO:0000313" key="7">
    <source>
        <dbReference type="EMBL" id="KAF7705595.1"/>
    </source>
</evidence>
<protein>
    <recommendedName>
        <fullName evidence="6">Ig-like domain-containing protein</fullName>
    </recommendedName>
</protein>
<dbReference type="GO" id="GO:0016020">
    <property type="term" value="C:membrane"/>
    <property type="evidence" value="ECO:0007669"/>
    <property type="project" value="UniProtKB-SubCell"/>
</dbReference>
<keyword evidence="3 5" id="KW-0472">Membrane</keyword>
<sequence length="207" mass="22849">MESPSDLSSVPAEYHDLGTAFSKASSGTYTIEVFDVKGTSKTAYSKSICVYAKVPKPRVSITCLERNVDVRCVVEIDNDQRSGISYSWNKNGKQFKNVLNFSTSIEDKSTFICTVFNPLHNNTSDPVQAACIKPATLLGFFFEILVGTLGSGLIIILIVVVTVACCVARKKKEQERMMARFCSINNSPAPESQKLYQIIRRPLPPLP</sequence>
<dbReference type="EMBL" id="JABFDY010000007">
    <property type="protein sequence ID" value="KAF7705595.1"/>
    <property type="molecule type" value="Genomic_DNA"/>
</dbReference>
<evidence type="ECO:0000256" key="3">
    <source>
        <dbReference type="ARBA" id="ARBA00023136"/>
    </source>
</evidence>
<organism evidence="7 8">
    <name type="scientific">Silurus meridionalis</name>
    <name type="common">Southern catfish</name>
    <name type="synonym">Silurus soldatovi meridionalis</name>
    <dbReference type="NCBI Taxonomy" id="175797"/>
    <lineage>
        <taxon>Eukaryota</taxon>
        <taxon>Metazoa</taxon>
        <taxon>Chordata</taxon>
        <taxon>Craniata</taxon>
        <taxon>Vertebrata</taxon>
        <taxon>Euteleostomi</taxon>
        <taxon>Actinopterygii</taxon>
        <taxon>Neopterygii</taxon>
        <taxon>Teleostei</taxon>
        <taxon>Ostariophysi</taxon>
        <taxon>Siluriformes</taxon>
        <taxon>Siluridae</taxon>
        <taxon>Silurus</taxon>
    </lineage>
</organism>
<dbReference type="InterPro" id="IPR013783">
    <property type="entry name" value="Ig-like_fold"/>
</dbReference>
<keyword evidence="2" id="KW-0732">Signal</keyword>
<evidence type="ECO:0000256" key="4">
    <source>
        <dbReference type="ARBA" id="ARBA00023180"/>
    </source>
</evidence>
<proteinExistence type="predicted"/>
<dbReference type="Gene3D" id="2.60.40.10">
    <property type="entry name" value="Immunoglobulins"/>
    <property type="match status" value="1"/>
</dbReference>
<dbReference type="InterPro" id="IPR015631">
    <property type="entry name" value="CD2/SLAM_rcpt"/>
</dbReference>
<comment type="caution">
    <text evidence="7">The sequence shown here is derived from an EMBL/GenBank/DDBJ whole genome shotgun (WGS) entry which is preliminary data.</text>
</comment>
<evidence type="ECO:0000259" key="6">
    <source>
        <dbReference type="PROSITE" id="PS50835"/>
    </source>
</evidence>
<keyword evidence="5" id="KW-1133">Transmembrane helix</keyword>
<keyword evidence="4" id="KW-0325">Glycoprotein</keyword>
<evidence type="ECO:0000256" key="5">
    <source>
        <dbReference type="SAM" id="Phobius"/>
    </source>
</evidence>
<dbReference type="Proteomes" id="UP000606274">
    <property type="component" value="Unassembled WGS sequence"/>
</dbReference>
<evidence type="ECO:0000313" key="8">
    <source>
        <dbReference type="Proteomes" id="UP000606274"/>
    </source>
</evidence>
<gene>
    <name evidence="7" type="ORF">HF521_020881</name>
</gene>
<comment type="subcellular location">
    <subcellularLocation>
        <location evidence="1">Membrane</location>
    </subcellularLocation>
</comment>
<dbReference type="InterPro" id="IPR007110">
    <property type="entry name" value="Ig-like_dom"/>
</dbReference>
<dbReference type="PROSITE" id="PS50835">
    <property type="entry name" value="IG_LIKE"/>
    <property type="match status" value="1"/>
</dbReference>
<name>A0A8T0BF19_SILME</name>
<evidence type="ECO:0000256" key="2">
    <source>
        <dbReference type="ARBA" id="ARBA00022729"/>
    </source>
</evidence>
<accession>A0A8T0BF19</accession>
<feature type="transmembrane region" description="Helical" evidence="5">
    <location>
        <begin position="140"/>
        <end position="168"/>
    </location>
</feature>
<dbReference type="AlphaFoldDB" id="A0A8T0BF19"/>
<evidence type="ECO:0000256" key="1">
    <source>
        <dbReference type="ARBA" id="ARBA00004370"/>
    </source>
</evidence>
<dbReference type="PANTHER" id="PTHR12080">
    <property type="entry name" value="SIGNALING LYMPHOCYTIC ACTIVATION MOLECULE"/>
    <property type="match status" value="1"/>
</dbReference>